<keyword evidence="1" id="KW-0472">Membrane</keyword>
<proteinExistence type="predicted"/>
<feature type="transmembrane region" description="Helical" evidence="1">
    <location>
        <begin position="20"/>
        <end position="37"/>
    </location>
</feature>
<evidence type="ECO:0000313" key="3">
    <source>
        <dbReference type="Proteomes" id="UP000541444"/>
    </source>
</evidence>
<dbReference type="Proteomes" id="UP000541444">
    <property type="component" value="Unassembled WGS sequence"/>
</dbReference>
<organism evidence="2 3">
    <name type="scientific">Kingdonia uniflora</name>
    <dbReference type="NCBI Taxonomy" id="39325"/>
    <lineage>
        <taxon>Eukaryota</taxon>
        <taxon>Viridiplantae</taxon>
        <taxon>Streptophyta</taxon>
        <taxon>Embryophyta</taxon>
        <taxon>Tracheophyta</taxon>
        <taxon>Spermatophyta</taxon>
        <taxon>Magnoliopsida</taxon>
        <taxon>Ranunculales</taxon>
        <taxon>Circaeasteraceae</taxon>
        <taxon>Kingdonia</taxon>
    </lineage>
</organism>
<keyword evidence="3" id="KW-1185">Reference proteome</keyword>
<accession>A0A7J7NCG9</accession>
<evidence type="ECO:0000256" key="1">
    <source>
        <dbReference type="SAM" id="Phobius"/>
    </source>
</evidence>
<protein>
    <submittedName>
        <fullName evidence="2">Uncharacterized protein</fullName>
    </submittedName>
</protein>
<dbReference type="EMBL" id="JACGCM010000926">
    <property type="protein sequence ID" value="KAF6164548.1"/>
    <property type="molecule type" value="Genomic_DNA"/>
</dbReference>
<keyword evidence="1" id="KW-1133">Transmembrane helix</keyword>
<reference evidence="2 3" key="1">
    <citation type="journal article" date="2020" name="IScience">
        <title>Genome Sequencing of the Endangered Kingdonia uniflora (Circaeasteraceae, Ranunculales) Reveals Potential Mechanisms of Evolutionary Specialization.</title>
        <authorList>
            <person name="Sun Y."/>
            <person name="Deng T."/>
            <person name="Zhang A."/>
            <person name="Moore M.J."/>
            <person name="Landis J.B."/>
            <person name="Lin N."/>
            <person name="Zhang H."/>
            <person name="Zhang X."/>
            <person name="Huang J."/>
            <person name="Zhang X."/>
            <person name="Sun H."/>
            <person name="Wang H."/>
        </authorList>
    </citation>
    <scope>NUCLEOTIDE SEQUENCE [LARGE SCALE GENOMIC DNA]</scope>
    <source>
        <strain evidence="2">TB1705</strain>
        <tissue evidence="2">Leaf</tissue>
    </source>
</reference>
<name>A0A7J7NCG9_9MAGN</name>
<evidence type="ECO:0000313" key="2">
    <source>
        <dbReference type="EMBL" id="KAF6164548.1"/>
    </source>
</evidence>
<gene>
    <name evidence="2" type="ORF">GIB67_025374</name>
</gene>
<keyword evidence="1" id="KW-0812">Transmembrane</keyword>
<sequence length="103" mass="12720">MHLKNIFYRYVFDLHRLRYLSFFHLCIYIYIYIYISLVNRLHITYIFNIYIYVRQHISHTSLLTFSIRMRIGSRVKFSPHNAAVLPSTRSRIFRPLQPFITFR</sequence>
<dbReference type="AlphaFoldDB" id="A0A7J7NCG9"/>
<comment type="caution">
    <text evidence="2">The sequence shown here is derived from an EMBL/GenBank/DDBJ whole genome shotgun (WGS) entry which is preliminary data.</text>
</comment>